<dbReference type="OMA" id="ANRPRIQ"/>
<keyword evidence="3" id="KW-0328">Glycosyltransferase</keyword>
<dbReference type="PROSITE" id="PS00375">
    <property type="entry name" value="UDPGT"/>
    <property type="match status" value="1"/>
</dbReference>
<sequence>MGKPHVLVFPIPLQGHINPMMTLSRNLHNSGIEVTFLLTERSLSRIYMSNTRMCNIHNNSSNSPQTTSYHMKEDSAIQKIALNYELHHQHPSTNRTHLQYNISNKDEKTVIEVGNIFNNLCIHGERNHNSVRNDATLDGCIDAYTRHATPVIQFETLPDSVFPLDQSTSVSDSALIFLESMPLIRRKMEEILESLQRKGHPVTCIISDSFVPWTQDVANKFGIPRIEFWSSSARVYSMGYHIPQLISEGYLPVPPGKEHDFCIDIIPGLAPFRLVDFFYTHPISSPVFDLVRNAFTRAKEARRVLVNSFYEFEKDIIDGLHKEGILIEPIGPLIPYPTCRHRAMTTENGDKNMMMSMSLYADDTDCLVWLDTQEKGSVIYVSFGSMVSLDREELQELILGLEGSELPYLLVVRPDMPFKECKRTKGRGKICSWAPQGQVLAHPAVSGFLTHCGWNSIMEGICSGVPMIGCPRESEQHTNLKCLMDEWKVAIRLDHKEDSRVEPRHCKEPSANRPRIQRGPVERAVRSLMQEDVGAALRERMRTLQRSALLEARRKAAPLGSLVADL</sequence>
<dbReference type="GO" id="GO:0080044">
    <property type="term" value="F:quercetin 7-O-glucosyltransferase activity"/>
    <property type="evidence" value="ECO:0007669"/>
    <property type="project" value="TreeGrafter"/>
</dbReference>
<dbReference type="InterPro" id="IPR002213">
    <property type="entry name" value="UDP_glucos_trans"/>
</dbReference>
<proteinExistence type="inferred from homology"/>
<evidence type="ECO:0000256" key="3">
    <source>
        <dbReference type="RuleBase" id="RU003718"/>
    </source>
</evidence>
<accession>A0A8T2V9H4</accession>
<name>A0A8T2V9H4_CERRI</name>
<dbReference type="PANTHER" id="PTHR11926">
    <property type="entry name" value="GLUCOSYL/GLUCURONOSYL TRANSFERASES"/>
    <property type="match status" value="1"/>
</dbReference>
<dbReference type="EC" id="2.4.1.-" evidence="4"/>
<evidence type="ECO:0000256" key="2">
    <source>
        <dbReference type="ARBA" id="ARBA00022679"/>
    </source>
</evidence>
<dbReference type="CDD" id="cd03784">
    <property type="entry name" value="GT1_Gtf-like"/>
    <property type="match status" value="1"/>
</dbReference>
<evidence type="ECO:0000256" key="4">
    <source>
        <dbReference type="RuleBase" id="RU362057"/>
    </source>
</evidence>
<dbReference type="AlphaFoldDB" id="A0A8T2V9H4"/>
<comment type="caution">
    <text evidence="5">The sequence shown here is derived from an EMBL/GenBank/DDBJ whole genome shotgun (WGS) entry which is preliminary data.</text>
</comment>
<dbReference type="FunFam" id="3.40.50.2000:FF:000056">
    <property type="entry name" value="Glycosyltransferase"/>
    <property type="match status" value="1"/>
</dbReference>
<protein>
    <recommendedName>
        <fullName evidence="4">Glycosyltransferase</fullName>
        <ecNumber evidence="4">2.4.1.-</ecNumber>
    </recommendedName>
</protein>
<organism evidence="5 6">
    <name type="scientific">Ceratopteris richardii</name>
    <name type="common">Triangle waterfern</name>
    <dbReference type="NCBI Taxonomy" id="49495"/>
    <lineage>
        <taxon>Eukaryota</taxon>
        <taxon>Viridiplantae</taxon>
        <taxon>Streptophyta</taxon>
        <taxon>Embryophyta</taxon>
        <taxon>Tracheophyta</taxon>
        <taxon>Polypodiopsida</taxon>
        <taxon>Polypodiidae</taxon>
        <taxon>Polypodiales</taxon>
        <taxon>Pteridineae</taxon>
        <taxon>Pteridaceae</taxon>
        <taxon>Parkerioideae</taxon>
        <taxon>Ceratopteris</taxon>
    </lineage>
</organism>
<keyword evidence="6" id="KW-1185">Reference proteome</keyword>
<dbReference type="Gene3D" id="3.40.50.2000">
    <property type="entry name" value="Glycogen Phosphorylase B"/>
    <property type="match status" value="3"/>
</dbReference>
<dbReference type="Pfam" id="PF00201">
    <property type="entry name" value="UDPGT"/>
    <property type="match status" value="1"/>
</dbReference>
<dbReference type="PANTHER" id="PTHR11926:SF774">
    <property type="entry name" value="UDP-GLYCOSYLTRANSFERASE 85A1-RELATED"/>
    <property type="match status" value="1"/>
</dbReference>
<evidence type="ECO:0000313" key="6">
    <source>
        <dbReference type="Proteomes" id="UP000825935"/>
    </source>
</evidence>
<dbReference type="GO" id="GO:0080043">
    <property type="term" value="F:quercetin 3-O-glucosyltransferase activity"/>
    <property type="evidence" value="ECO:0007669"/>
    <property type="project" value="TreeGrafter"/>
</dbReference>
<gene>
    <name evidence="5" type="ORF">KP509_02G108500</name>
</gene>
<reference evidence="5" key="1">
    <citation type="submission" date="2021-08" db="EMBL/GenBank/DDBJ databases">
        <title>WGS assembly of Ceratopteris richardii.</title>
        <authorList>
            <person name="Marchant D.B."/>
            <person name="Chen G."/>
            <person name="Jenkins J."/>
            <person name="Shu S."/>
            <person name="Leebens-Mack J."/>
            <person name="Grimwood J."/>
            <person name="Schmutz J."/>
            <person name="Soltis P."/>
            <person name="Soltis D."/>
            <person name="Chen Z.-H."/>
        </authorList>
    </citation>
    <scope>NUCLEOTIDE SEQUENCE</scope>
    <source>
        <strain evidence="5">Whitten #5841</strain>
        <tissue evidence="5">Leaf</tissue>
    </source>
</reference>
<dbReference type="SUPFAM" id="SSF53756">
    <property type="entry name" value="UDP-Glycosyltransferase/glycogen phosphorylase"/>
    <property type="match status" value="2"/>
</dbReference>
<dbReference type="EMBL" id="CM035407">
    <property type="protein sequence ID" value="KAH7445131.1"/>
    <property type="molecule type" value="Genomic_DNA"/>
</dbReference>
<dbReference type="InterPro" id="IPR035595">
    <property type="entry name" value="UDP_glycos_trans_CS"/>
</dbReference>
<comment type="similarity">
    <text evidence="1 3">Belongs to the UDP-glycosyltransferase family.</text>
</comment>
<evidence type="ECO:0000313" key="5">
    <source>
        <dbReference type="EMBL" id="KAH7445131.1"/>
    </source>
</evidence>
<dbReference type="Proteomes" id="UP000825935">
    <property type="component" value="Chromosome 2"/>
</dbReference>
<keyword evidence="2 3" id="KW-0808">Transferase</keyword>
<dbReference type="OrthoDB" id="5835829at2759"/>
<evidence type="ECO:0000256" key="1">
    <source>
        <dbReference type="ARBA" id="ARBA00009995"/>
    </source>
</evidence>